<keyword evidence="2" id="KW-1015">Disulfide bond</keyword>
<feature type="disulfide bond" evidence="2">
    <location>
        <begin position="44"/>
        <end position="69"/>
    </location>
</feature>
<feature type="disulfide bond" evidence="2">
    <location>
        <begin position="167"/>
        <end position="213"/>
    </location>
</feature>
<dbReference type="EMBL" id="LFXA01000002">
    <property type="protein sequence ID" value="KNB54205.1"/>
    <property type="molecule type" value="Genomic_DNA"/>
</dbReference>
<dbReference type="CDD" id="cd01823">
    <property type="entry name" value="SEST_like"/>
    <property type="match status" value="1"/>
</dbReference>
<feature type="active site" evidence="1">
    <location>
        <position position="231"/>
    </location>
</feature>
<evidence type="ECO:0000313" key="5">
    <source>
        <dbReference type="Proteomes" id="UP000037288"/>
    </source>
</evidence>
<feature type="disulfide bond" evidence="2">
    <location>
        <begin position="110"/>
        <end position="118"/>
    </location>
</feature>
<keyword evidence="5" id="KW-1185">Reference proteome</keyword>
<evidence type="ECO:0000259" key="3">
    <source>
        <dbReference type="Pfam" id="PF13472"/>
    </source>
</evidence>
<dbReference type="InterPro" id="IPR036514">
    <property type="entry name" value="SGNH_hydro_sf"/>
</dbReference>
<organism evidence="4 5">
    <name type="scientific">Streptomyces caatingaensis</name>
    <dbReference type="NCBI Taxonomy" id="1678637"/>
    <lineage>
        <taxon>Bacteria</taxon>
        <taxon>Bacillati</taxon>
        <taxon>Actinomycetota</taxon>
        <taxon>Actinomycetes</taxon>
        <taxon>Kitasatosporales</taxon>
        <taxon>Streptomycetaceae</taxon>
        <taxon>Streptomyces</taxon>
    </lineage>
</organism>
<dbReference type="STRING" id="1678637.AC230_02930"/>
<evidence type="ECO:0000313" key="4">
    <source>
        <dbReference type="EMBL" id="KNB54205.1"/>
    </source>
</evidence>
<dbReference type="PATRIC" id="fig|1678637.3.peg.638"/>
<feature type="domain" description="SGNH hydrolase-type esterase" evidence="3">
    <location>
        <begin position="23"/>
        <end position="239"/>
    </location>
</feature>
<dbReference type="Pfam" id="PF13472">
    <property type="entry name" value="Lipase_GDSL_2"/>
    <property type="match status" value="1"/>
</dbReference>
<dbReference type="AlphaFoldDB" id="A0A0K9XLK3"/>
<dbReference type="PANTHER" id="PTHR37981">
    <property type="entry name" value="LIPASE 2"/>
    <property type="match status" value="1"/>
</dbReference>
<protein>
    <recommendedName>
        <fullName evidence="3">SGNH hydrolase-type esterase domain-containing protein</fullName>
    </recommendedName>
</protein>
<feature type="active site" description="Nucleophile" evidence="1">
    <location>
        <position position="27"/>
    </location>
</feature>
<accession>A0A0K9XLK3</accession>
<sequence length="245" mass="25893">MSWAGPPGAGADTGAGPVPSYAALGDSFSSGVGAHVYDPSSGSCLRSPRAYGPRWAAAHHVADFRFPACGGATTRDLLTRQLPALRPDTALVTFTVGGNDVEYVRVMQACSIGSSADCAAEADRAERAMDEVLPARLDALYAAVARRVPHARVIVLGYPDLFGADPCLIPAPPRARRMDAAVDHLDAVLADRTRAAGFTYRDARGRFAGHGACSRDPWINGVRLALRESYHPNEEGYAAYASLLP</sequence>
<dbReference type="InterPro" id="IPR037460">
    <property type="entry name" value="SEST-like"/>
</dbReference>
<dbReference type="Proteomes" id="UP000037288">
    <property type="component" value="Unassembled WGS sequence"/>
</dbReference>
<dbReference type="PANTHER" id="PTHR37981:SF1">
    <property type="entry name" value="SGNH HYDROLASE-TYPE ESTERASE DOMAIN-CONTAINING PROTEIN"/>
    <property type="match status" value="1"/>
</dbReference>
<dbReference type="Gene3D" id="3.40.50.1110">
    <property type="entry name" value="SGNH hydrolase"/>
    <property type="match status" value="1"/>
</dbReference>
<dbReference type="InterPro" id="IPR013830">
    <property type="entry name" value="SGNH_hydro"/>
</dbReference>
<proteinExistence type="predicted"/>
<evidence type="ECO:0000256" key="1">
    <source>
        <dbReference type="PIRSR" id="PIRSR637460-1"/>
    </source>
</evidence>
<dbReference type="SUPFAM" id="SSF52266">
    <property type="entry name" value="SGNH hydrolase"/>
    <property type="match status" value="1"/>
</dbReference>
<comment type="caution">
    <text evidence="4">The sequence shown here is derived from an EMBL/GenBank/DDBJ whole genome shotgun (WGS) entry which is preliminary data.</text>
</comment>
<name>A0A0K9XLK3_9ACTN</name>
<reference evidence="5" key="1">
    <citation type="submission" date="2015-07" db="EMBL/GenBank/DDBJ databases">
        <title>Draft genome sequence of Streptomyces sp. CMAA 1322, a bacterium isolated from Caatinga biome, from dry forest semiarid of Brazil.</title>
        <authorList>
            <person name="Santos S.N."/>
            <person name="Gacesa R."/>
            <person name="Taketani R.G."/>
            <person name="Long P.F."/>
            <person name="Melo I.S."/>
        </authorList>
    </citation>
    <scope>NUCLEOTIDE SEQUENCE [LARGE SCALE GENOMIC DNA]</scope>
    <source>
        <strain evidence="5">CMAA 1322</strain>
    </source>
</reference>
<dbReference type="GO" id="GO:0004806">
    <property type="term" value="F:triacylglycerol lipase activity"/>
    <property type="evidence" value="ECO:0007669"/>
    <property type="project" value="TreeGrafter"/>
</dbReference>
<dbReference type="GO" id="GO:0019433">
    <property type="term" value="P:triglyceride catabolic process"/>
    <property type="evidence" value="ECO:0007669"/>
    <property type="project" value="TreeGrafter"/>
</dbReference>
<evidence type="ECO:0000256" key="2">
    <source>
        <dbReference type="PIRSR" id="PIRSR637460-2"/>
    </source>
</evidence>
<gene>
    <name evidence="4" type="ORF">AC230_02930</name>
</gene>